<gene>
    <name evidence="2" type="ORF">HND93_27335</name>
</gene>
<dbReference type="RefSeq" id="WP_180285207.1">
    <property type="nucleotide sequence ID" value="NZ_JABFDB010000027.1"/>
</dbReference>
<organism evidence="2 3">
    <name type="scientific">Azospirillum oleiclasticum</name>
    <dbReference type="NCBI Taxonomy" id="2735135"/>
    <lineage>
        <taxon>Bacteria</taxon>
        <taxon>Pseudomonadati</taxon>
        <taxon>Pseudomonadota</taxon>
        <taxon>Alphaproteobacteria</taxon>
        <taxon>Rhodospirillales</taxon>
        <taxon>Azospirillaceae</taxon>
        <taxon>Azospirillum</taxon>
    </lineage>
</organism>
<accession>A0ABX2TGR2</accession>
<dbReference type="Proteomes" id="UP000584642">
    <property type="component" value="Unassembled WGS sequence"/>
</dbReference>
<evidence type="ECO:0008006" key="4">
    <source>
        <dbReference type="Google" id="ProtNLM"/>
    </source>
</evidence>
<protein>
    <recommendedName>
        <fullName evidence="4">DUF2946 domain-containing protein</fullName>
    </recommendedName>
</protein>
<keyword evidence="1" id="KW-1133">Transmembrane helix</keyword>
<keyword evidence="1" id="KW-0472">Membrane</keyword>
<comment type="caution">
    <text evidence="2">The sequence shown here is derived from an EMBL/GenBank/DDBJ whole genome shotgun (WGS) entry which is preliminary data.</text>
</comment>
<keyword evidence="1" id="KW-0812">Transmembrane</keyword>
<name>A0ABX2TGR2_9PROT</name>
<keyword evidence="3" id="KW-1185">Reference proteome</keyword>
<feature type="transmembrane region" description="Helical" evidence="1">
    <location>
        <begin position="6"/>
        <end position="29"/>
    </location>
</feature>
<evidence type="ECO:0000313" key="3">
    <source>
        <dbReference type="Proteomes" id="UP000584642"/>
    </source>
</evidence>
<evidence type="ECO:0000256" key="1">
    <source>
        <dbReference type="SAM" id="Phobius"/>
    </source>
</evidence>
<dbReference type="EMBL" id="JABFDB010000027">
    <property type="protein sequence ID" value="NYZ23431.1"/>
    <property type="molecule type" value="Genomic_DNA"/>
</dbReference>
<reference evidence="2 3" key="1">
    <citation type="submission" date="2020-05" db="EMBL/GenBank/DDBJ databases">
        <title>Azospirillum oleiclasticum sp. nov, a nitrogen-fixing and heavy crude oil-emulsifying bacterium isolated from the crude oil of Yumen Oilfield.</title>
        <authorList>
            <person name="Wu D."/>
            <person name="Cai M."/>
            <person name="Zhang X."/>
        </authorList>
    </citation>
    <scope>NUCLEOTIDE SEQUENCE [LARGE SCALE GENOMIC DNA]</scope>
    <source>
        <strain evidence="2 3">ROY-1-1-2</strain>
    </source>
</reference>
<sequence>MPRNPLARHIALFLLAKAVLIGVGLWWFLASQPEPRGAIPPPAAAPRP</sequence>
<evidence type="ECO:0000313" key="2">
    <source>
        <dbReference type="EMBL" id="NYZ23431.1"/>
    </source>
</evidence>
<proteinExistence type="predicted"/>